<dbReference type="STRING" id="1220578.FPE01S_01_17190"/>
<proteinExistence type="inferred from homology"/>
<keyword evidence="5" id="KW-0288">FMN</keyword>
<evidence type="ECO:0000256" key="5">
    <source>
        <dbReference type="ARBA" id="ARBA00022643"/>
    </source>
</evidence>
<dbReference type="PANTHER" id="PTHR42747:SF3">
    <property type="entry name" value="NITRONATE MONOOXYGENASE-RELATED"/>
    <property type="match status" value="1"/>
</dbReference>
<comment type="catalytic activity">
    <reaction evidence="9">
        <text>3 propionate 3-nitronate + 3 O2 + H2O = 3 3-oxopropanoate + 2 nitrate + nitrite + H2O2 + 3 H(+)</text>
        <dbReference type="Rhea" id="RHEA:57332"/>
        <dbReference type="ChEBI" id="CHEBI:15377"/>
        <dbReference type="ChEBI" id="CHEBI:15378"/>
        <dbReference type="ChEBI" id="CHEBI:15379"/>
        <dbReference type="ChEBI" id="CHEBI:16240"/>
        <dbReference type="ChEBI" id="CHEBI:16301"/>
        <dbReference type="ChEBI" id="CHEBI:17632"/>
        <dbReference type="ChEBI" id="CHEBI:33190"/>
        <dbReference type="ChEBI" id="CHEBI:136067"/>
    </reaction>
</comment>
<evidence type="ECO:0000256" key="9">
    <source>
        <dbReference type="ARBA" id="ARBA00049401"/>
    </source>
</evidence>
<dbReference type="InterPro" id="IPR004136">
    <property type="entry name" value="NMO"/>
</dbReference>
<reference evidence="10 11" key="1">
    <citation type="submission" date="2015-04" db="EMBL/GenBank/DDBJ databases">
        <title>Whole genome shotgun sequence of Flavihumibacter petaseus NBRC 106054.</title>
        <authorList>
            <person name="Miyazawa S."/>
            <person name="Hosoyama A."/>
            <person name="Hashimoto M."/>
            <person name="Noguchi M."/>
            <person name="Tsuchikane K."/>
            <person name="Ohji S."/>
            <person name="Yamazoe A."/>
            <person name="Ichikawa N."/>
            <person name="Kimura A."/>
            <person name="Fujita N."/>
        </authorList>
    </citation>
    <scope>NUCLEOTIDE SEQUENCE [LARGE SCALE GENOMIC DNA]</scope>
    <source>
        <strain evidence="10 11">NBRC 106054</strain>
    </source>
</reference>
<keyword evidence="4" id="KW-0285">Flavoprotein</keyword>
<dbReference type="SUPFAM" id="SSF51412">
    <property type="entry name" value="Inosine monophosphate dehydrogenase (IMPDH)"/>
    <property type="match status" value="1"/>
</dbReference>
<evidence type="ECO:0000256" key="6">
    <source>
        <dbReference type="ARBA" id="ARBA00023002"/>
    </source>
</evidence>
<organism evidence="10 11">
    <name type="scientific">Flavihumibacter petaseus NBRC 106054</name>
    <dbReference type="NCBI Taxonomy" id="1220578"/>
    <lineage>
        <taxon>Bacteria</taxon>
        <taxon>Pseudomonadati</taxon>
        <taxon>Bacteroidota</taxon>
        <taxon>Chitinophagia</taxon>
        <taxon>Chitinophagales</taxon>
        <taxon>Chitinophagaceae</taxon>
        <taxon>Flavihumibacter</taxon>
    </lineage>
</organism>
<name>A0A0E9MYU5_9BACT</name>
<dbReference type="AlphaFoldDB" id="A0A0E9MYU5"/>
<comment type="cofactor">
    <cofactor evidence="1">
        <name>FMN</name>
        <dbReference type="ChEBI" id="CHEBI:58210"/>
    </cofactor>
</comment>
<dbReference type="EMBL" id="BBWV01000001">
    <property type="protein sequence ID" value="GAO42703.1"/>
    <property type="molecule type" value="Genomic_DNA"/>
</dbReference>
<comment type="caution">
    <text evidence="10">The sequence shown here is derived from an EMBL/GenBank/DDBJ whole genome shotgun (WGS) entry which is preliminary data.</text>
</comment>
<dbReference type="Gene3D" id="3.20.20.70">
    <property type="entry name" value="Aldolase class I"/>
    <property type="match status" value="1"/>
</dbReference>
<evidence type="ECO:0000313" key="11">
    <source>
        <dbReference type="Proteomes" id="UP000033121"/>
    </source>
</evidence>
<dbReference type="InterPro" id="IPR013785">
    <property type="entry name" value="Aldolase_TIM"/>
</dbReference>
<evidence type="ECO:0000313" key="10">
    <source>
        <dbReference type="EMBL" id="GAO42703.1"/>
    </source>
</evidence>
<evidence type="ECO:0000256" key="2">
    <source>
        <dbReference type="ARBA" id="ARBA00009881"/>
    </source>
</evidence>
<keyword evidence="7 10" id="KW-0503">Monooxygenase</keyword>
<protein>
    <recommendedName>
        <fullName evidence="8">Propionate 3-nitronate monooxygenase</fullName>
    </recommendedName>
</protein>
<evidence type="ECO:0000256" key="4">
    <source>
        <dbReference type="ARBA" id="ARBA00022630"/>
    </source>
</evidence>
<keyword evidence="3" id="KW-0216">Detoxification</keyword>
<accession>A0A0E9MYU5</accession>
<dbReference type="GO" id="GO:0018580">
    <property type="term" value="F:nitronate monooxygenase activity"/>
    <property type="evidence" value="ECO:0007669"/>
    <property type="project" value="InterPro"/>
</dbReference>
<dbReference type="CDD" id="cd04730">
    <property type="entry name" value="NPD_like"/>
    <property type="match status" value="1"/>
</dbReference>
<sequence>MNLTRLLNIEHPVVQAPMYGVTTPEMVTAASNTGCLGSLPLGDLPAEKCREIIRTTKQLSGRPFATNLFVNEVPELTIELREKYALTKLFIEGLAKQYDMEVALPGIDELEIGTYHDQIDAVLDSDCKIVSFTFGNLDKPAIRKFKSNNVVLIGTCTSVAEAVLLEQSGIDVICVQGIEAGGHRGAFGSDYIPQIGGLSLLAQVSGTVKVPLIYAGGIYNAKTFQAAKALGAQAVQVGSMLIGSAESALKDFEKQRLTTVKETDIVLTRSFSGRYARGIKNFFTESLDNSDYILPYPYQNKLTGELRKLAKARANVDFVSIWLGQSITGYSRRSTSEILTGLINEIGNV</sequence>
<dbReference type="PANTHER" id="PTHR42747">
    <property type="entry name" value="NITRONATE MONOOXYGENASE-RELATED"/>
    <property type="match status" value="1"/>
</dbReference>
<gene>
    <name evidence="10" type="ORF">FPE01S_01_17190</name>
</gene>
<evidence type="ECO:0000256" key="1">
    <source>
        <dbReference type="ARBA" id="ARBA00001917"/>
    </source>
</evidence>
<comment type="similarity">
    <text evidence="2">Belongs to the nitronate monooxygenase family. NMO class I subfamily.</text>
</comment>
<evidence type="ECO:0000256" key="8">
    <source>
        <dbReference type="ARBA" id="ARBA00031155"/>
    </source>
</evidence>
<evidence type="ECO:0000256" key="3">
    <source>
        <dbReference type="ARBA" id="ARBA00022575"/>
    </source>
</evidence>
<dbReference type="Pfam" id="PF03060">
    <property type="entry name" value="NMO"/>
    <property type="match status" value="1"/>
</dbReference>
<dbReference type="GO" id="GO:0009636">
    <property type="term" value="P:response to toxic substance"/>
    <property type="evidence" value="ECO:0007669"/>
    <property type="project" value="UniProtKB-KW"/>
</dbReference>
<dbReference type="Proteomes" id="UP000033121">
    <property type="component" value="Unassembled WGS sequence"/>
</dbReference>
<keyword evidence="11" id="KW-1185">Reference proteome</keyword>
<keyword evidence="6" id="KW-0560">Oxidoreductase</keyword>
<evidence type="ECO:0000256" key="7">
    <source>
        <dbReference type="ARBA" id="ARBA00023033"/>
    </source>
</evidence>